<protein>
    <submittedName>
        <fullName evidence="1">Uncharacterized protein</fullName>
    </submittedName>
</protein>
<comment type="caution">
    <text evidence="1">The sequence shown here is derived from an EMBL/GenBank/DDBJ whole genome shotgun (WGS) entry which is preliminary data.</text>
</comment>
<evidence type="ECO:0000313" key="1">
    <source>
        <dbReference type="EMBL" id="ERJ89369.1"/>
    </source>
</evidence>
<keyword evidence="2" id="KW-1185">Reference proteome</keyword>
<gene>
    <name evidence="1" type="ORF">RUMCAL_02952</name>
</gene>
<organism evidence="1 2">
    <name type="scientific">Ruminococcus callidus ATCC 27760</name>
    <dbReference type="NCBI Taxonomy" id="411473"/>
    <lineage>
        <taxon>Bacteria</taxon>
        <taxon>Bacillati</taxon>
        <taxon>Bacillota</taxon>
        <taxon>Clostridia</taxon>
        <taxon>Eubacteriales</taxon>
        <taxon>Oscillospiraceae</taxon>
        <taxon>Ruminococcus</taxon>
    </lineage>
</organism>
<dbReference type="Proteomes" id="UP000016662">
    <property type="component" value="Unassembled WGS sequence"/>
</dbReference>
<dbReference type="EMBL" id="AWVF01000381">
    <property type="protein sequence ID" value="ERJ89369.1"/>
    <property type="molecule type" value="Genomic_DNA"/>
</dbReference>
<accession>U2LIQ4</accession>
<evidence type="ECO:0000313" key="2">
    <source>
        <dbReference type="Proteomes" id="UP000016662"/>
    </source>
</evidence>
<dbReference type="STRING" id="411473.RUMCAL_02952"/>
<dbReference type="HOGENOM" id="CLU_3221623_0_0_9"/>
<sequence length="44" mass="4845">MRLNPIRCGVYLPACSAKTIVESGTCVPLFQHQKISNFQGGYLC</sequence>
<proteinExistence type="predicted"/>
<name>U2LIQ4_9FIRM</name>
<reference evidence="1 2" key="1">
    <citation type="submission" date="2013-07" db="EMBL/GenBank/DDBJ databases">
        <authorList>
            <person name="Weinstock G."/>
            <person name="Sodergren E."/>
            <person name="Wylie T."/>
            <person name="Fulton L."/>
            <person name="Fulton R."/>
            <person name="Fronick C."/>
            <person name="O'Laughlin M."/>
            <person name="Godfrey J."/>
            <person name="Miner T."/>
            <person name="Herter B."/>
            <person name="Appelbaum E."/>
            <person name="Cordes M."/>
            <person name="Lek S."/>
            <person name="Wollam A."/>
            <person name="Pepin K.H."/>
            <person name="Palsikar V.B."/>
            <person name="Mitreva M."/>
            <person name="Wilson R.K."/>
        </authorList>
    </citation>
    <scope>NUCLEOTIDE SEQUENCE [LARGE SCALE GENOMIC DNA]</scope>
    <source>
        <strain evidence="1 2">ATCC 27760</strain>
    </source>
</reference>
<dbReference type="AlphaFoldDB" id="U2LIQ4"/>